<accession>A0ABQ1MZF7</accession>
<reference evidence="9" key="1">
    <citation type="journal article" date="2019" name="Int. J. Syst. Evol. Microbiol.">
        <title>The Global Catalogue of Microorganisms (GCM) 10K type strain sequencing project: providing services to taxonomists for standard genome sequencing and annotation.</title>
        <authorList>
            <consortium name="The Broad Institute Genomics Platform"/>
            <consortium name="The Broad Institute Genome Sequencing Center for Infectious Disease"/>
            <person name="Wu L."/>
            <person name="Ma J."/>
        </authorList>
    </citation>
    <scope>NUCLEOTIDE SEQUENCE [LARGE SCALE GENOMIC DNA]</scope>
    <source>
        <strain evidence="9">CGMCC 1.15342</strain>
    </source>
</reference>
<proteinExistence type="inferred from homology"/>
<evidence type="ECO:0000256" key="7">
    <source>
        <dbReference type="ARBA" id="ARBA00023237"/>
    </source>
</evidence>
<comment type="caution">
    <text evidence="8">The sequence shown here is derived from an EMBL/GenBank/DDBJ whole genome shotgun (WGS) entry which is preliminary data.</text>
</comment>
<name>A0ABQ1MZF7_9SPHI</name>
<gene>
    <name evidence="8" type="ORF">GCM10011386_47840</name>
</gene>
<evidence type="ECO:0000256" key="6">
    <source>
        <dbReference type="ARBA" id="ARBA00023136"/>
    </source>
</evidence>
<dbReference type="Pfam" id="PF02321">
    <property type="entry name" value="OEP"/>
    <property type="match status" value="1"/>
</dbReference>
<keyword evidence="5" id="KW-0812">Transmembrane</keyword>
<dbReference type="InterPro" id="IPR003423">
    <property type="entry name" value="OMP_efflux"/>
</dbReference>
<comment type="similarity">
    <text evidence="2">Belongs to the outer membrane factor (OMF) (TC 1.B.17) family.</text>
</comment>
<dbReference type="SUPFAM" id="SSF56954">
    <property type="entry name" value="Outer membrane efflux proteins (OEP)"/>
    <property type="match status" value="1"/>
</dbReference>
<protein>
    <submittedName>
        <fullName evidence="8">Membrane protein</fullName>
    </submittedName>
</protein>
<evidence type="ECO:0000256" key="2">
    <source>
        <dbReference type="ARBA" id="ARBA00007613"/>
    </source>
</evidence>
<dbReference type="InterPro" id="IPR051906">
    <property type="entry name" value="TolC-like"/>
</dbReference>
<keyword evidence="6" id="KW-0472">Membrane</keyword>
<evidence type="ECO:0000256" key="5">
    <source>
        <dbReference type="ARBA" id="ARBA00022692"/>
    </source>
</evidence>
<dbReference type="PANTHER" id="PTHR30026">
    <property type="entry name" value="OUTER MEMBRANE PROTEIN TOLC"/>
    <property type="match status" value="1"/>
</dbReference>
<organism evidence="8 9">
    <name type="scientific">Parapedobacter defluvii</name>
    <dbReference type="NCBI Taxonomy" id="2045106"/>
    <lineage>
        <taxon>Bacteria</taxon>
        <taxon>Pseudomonadati</taxon>
        <taxon>Bacteroidota</taxon>
        <taxon>Sphingobacteriia</taxon>
        <taxon>Sphingobacteriales</taxon>
        <taxon>Sphingobacteriaceae</taxon>
        <taxon>Parapedobacter</taxon>
    </lineage>
</organism>
<dbReference type="PANTHER" id="PTHR30026:SF20">
    <property type="entry name" value="OUTER MEMBRANE PROTEIN TOLC"/>
    <property type="match status" value="1"/>
</dbReference>
<comment type="subcellular location">
    <subcellularLocation>
        <location evidence="1">Cell outer membrane</location>
    </subcellularLocation>
</comment>
<evidence type="ECO:0000256" key="4">
    <source>
        <dbReference type="ARBA" id="ARBA00022452"/>
    </source>
</evidence>
<sequence>MMMNKLLIVLTTMGLAIVAKAQVIQKLTLQESIQIASDSSLQSFRVNNLYQASFWEYRAFRAARLPSLTLNMTPVEYNREFIRRYEPDSNIDVYRIQQSLYSSANVAVNQNLDMTGGTFFIDSEFGFFRNMGQTAFTQYSSVPIRIGYVQSLTGFNPFRWEKKIEPLKYEKAKKQYLYSREEVSESVIEHFFTLALAQAEYEMAIDNVKSADTLFHIGQERFKIAAISQADMLTLKLDAINANNSLKNIEIELKKATFNFRSFLNLEEGNQFEIVLPQRPKDLSIPIDRALDYAQANNPDYLGNRQEIMEAEREADKASKEAAFNADLWLSTGFNQVAGTVSGAYRDPLQQNIVRIGLSVPILDWGVRKGRVNMAKNNLNVARISVQQKELSLEQDVMVTVSDFNIQQDMINSAEEALDLAVAAYNATRQRFIIGKSDINSLTLSLNRQKEAQKNYISVLKNYWLSYYRIRKLTLYDFERQAPLSFLFDKMNNVR</sequence>
<evidence type="ECO:0000256" key="1">
    <source>
        <dbReference type="ARBA" id="ARBA00004442"/>
    </source>
</evidence>
<evidence type="ECO:0000313" key="9">
    <source>
        <dbReference type="Proteomes" id="UP000597338"/>
    </source>
</evidence>
<keyword evidence="7" id="KW-0998">Cell outer membrane</keyword>
<keyword evidence="3" id="KW-0813">Transport</keyword>
<evidence type="ECO:0000256" key="3">
    <source>
        <dbReference type="ARBA" id="ARBA00022448"/>
    </source>
</evidence>
<dbReference type="EMBL" id="BMIK01000037">
    <property type="protein sequence ID" value="GGC49995.1"/>
    <property type="molecule type" value="Genomic_DNA"/>
</dbReference>
<dbReference type="RefSeq" id="WP_229717780.1">
    <property type="nucleotide sequence ID" value="NZ_BMIK01000037.1"/>
</dbReference>
<dbReference type="Proteomes" id="UP000597338">
    <property type="component" value="Unassembled WGS sequence"/>
</dbReference>
<dbReference type="Gene3D" id="1.20.1600.10">
    <property type="entry name" value="Outer membrane efflux proteins (OEP)"/>
    <property type="match status" value="1"/>
</dbReference>
<keyword evidence="4" id="KW-1134">Transmembrane beta strand</keyword>
<keyword evidence="9" id="KW-1185">Reference proteome</keyword>
<evidence type="ECO:0000313" key="8">
    <source>
        <dbReference type="EMBL" id="GGC49995.1"/>
    </source>
</evidence>